<proteinExistence type="predicted"/>
<accession>A0A7R9Q7T6</accession>
<dbReference type="AlphaFoldDB" id="A0A7R9Q7T6"/>
<dbReference type="Proteomes" id="UP000759131">
    <property type="component" value="Unassembled WGS sequence"/>
</dbReference>
<organism evidence="2">
    <name type="scientific">Medioppia subpectinata</name>
    <dbReference type="NCBI Taxonomy" id="1979941"/>
    <lineage>
        <taxon>Eukaryota</taxon>
        <taxon>Metazoa</taxon>
        <taxon>Ecdysozoa</taxon>
        <taxon>Arthropoda</taxon>
        <taxon>Chelicerata</taxon>
        <taxon>Arachnida</taxon>
        <taxon>Acari</taxon>
        <taxon>Acariformes</taxon>
        <taxon>Sarcoptiformes</taxon>
        <taxon>Oribatida</taxon>
        <taxon>Brachypylina</taxon>
        <taxon>Oppioidea</taxon>
        <taxon>Oppiidae</taxon>
        <taxon>Medioppia</taxon>
    </lineage>
</organism>
<sequence>MLSLLFTTFEALGDAIGSVVGGTLMEYSNYSWSSFPFFLFQLFLIVIIVVCMWRSFNKGDHDHVTTELQPLVVAATQLS</sequence>
<evidence type="ECO:0000256" key="1">
    <source>
        <dbReference type="SAM" id="Phobius"/>
    </source>
</evidence>
<dbReference type="EMBL" id="OC871982">
    <property type="protein sequence ID" value="CAD7635660.1"/>
    <property type="molecule type" value="Genomic_DNA"/>
</dbReference>
<name>A0A7R9Q7T6_9ACAR</name>
<gene>
    <name evidence="2" type="ORF">OSB1V03_LOCUS16051</name>
</gene>
<keyword evidence="1" id="KW-1133">Transmembrane helix</keyword>
<reference evidence="2" key="1">
    <citation type="submission" date="2020-11" db="EMBL/GenBank/DDBJ databases">
        <authorList>
            <person name="Tran Van P."/>
        </authorList>
    </citation>
    <scope>NUCLEOTIDE SEQUENCE</scope>
</reference>
<feature type="non-terminal residue" evidence="2">
    <location>
        <position position="1"/>
    </location>
</feature>
<keyword evidence="1" id="KW-0812">Transmembrane</keyword>
<dbReference type="InterPro" id="IPR036259">
    <property type="entry name" value="MFS_trans_sf"/>
</dbReference>
<keyword evidence="3" id="KW-1185">Reference proteome</keyword>
<evidence type="ECO:0000313" key="2">
    <source>
        <dbReference type="EMBL" id="CAD7635660.1"/>
    </source>
</evidence>
<evidence type="ECO:0000313" key="3">
    <source>
        <dbReference type="Proteomes" id="UP000759131"/>
    </source>
</evidence>
<dbReference type="SUPFAM" id="SSF103473">
    <property type="entry name" value="MFS general substrate transporter"/>
    <property type="match status" value="1"/>
</dbReference>
<dbReference type="EMBL" id="CAJPIZ010017407">
    <property type="protein sequence ID" value="CAG2116090.1"/>
    <property type="molecule type" value="Genomic_DNA"/>
</dbReference>
<protein>
    <submittedName>
        <fullName evidence="2">Uncharacterized protein</fullName>
    </submittedName>
</protein>
<keyword evidence="1" id="KW-0472">Membrane</keyword>
<feature type="transmembrane region" description="Helical" evidence="1">
    <location>
        <begin position="37"/>
        <end position="56"/>
    </location>
</feature>